<dbReference type="Proteomes" id="UP000455569">
    <property type="component" value="Unassembled WGS sequence"/>
</dbReference>
<protein>
    <submittedName>
        <fullName evidence="1">Uncharacterized protein</fullName>
    </submittedName>
</protein>
<dbReference type="EMBL" id="AANCRK010000001">
    <property type="protein sequence ID" value="EDN7714296.1"/>
    <property type="molecule type" value="Genomic_DNA"/>
</dbReference>
<name>A0A5M3DSZ0_LISMN</name>
<reference evidence="1" key="1">
    <citation type="submission" date="2019-10" db="EMBL/GenBank/DDBJ databases">
        <authorList>
            <consortium name="GenomeTrakr: Next Generation Sequencing Network for Food Pathogen Tracability"/>
        </authorList>
    </citation>
    <scope>NUCLEOTIDE SEQUENCE</scope>
    <source>
        <strain evidence="2 3">CFSAN102901</strain>
        <strain evidence="1">FDA00014739</strain>
    </source>
</reference>
<comment type="caution">
    <text evidence="1">The sequence shown here is derived from an EMBL/GenBank/DDBJ whole genome shotgun (WGS) entry which is preliminary data.</text>
</comment>
<dbReference type="RefSeq" id="WP_003731698.1">
    <property type="nucleotide sequence ID" value="NC_021826.1"/>
</dbReference>
<organism evidence="1">
    <name type="scientific">Listeria monocytogenes</name>
    <dbReference type="NCBI Taxonomy" id="1639"/>
    <lineage>
        <taxon>Bacteria</taxon>
        <taxon>Bacillati</taxon>
        <taxon>Bacillota</taxon>
        <taxon>Bacilli</taxon>
        <taxon>Bacillales</taxon>
        <taxon>Listeriaceae</taxon>
        <taxon>Listeria</taxon>
    </lineage>
</organism>
<evidence type="ECO:0000313" key="1">
    <source>
        <dbReference type="EMBL" id="EDH0916359.1"/>
    </source>
</evidence>
<evidence type="ECO:0000313" key="2">
    <source>
        <dbReference type="EMBL" id="EDN7714296.1"/>
    </source>
</evidence>
<proteinExistence type="predicted"/>
<accession>A0A5M3DSZ0</accession>
<evidence type="ECO:0000313" key="3">
    <source>
        <dbReference type="Proteomes" id="UP000455569"/>
    </source>
</evidence>
<dbReference type="EMBL" id="AAMGIV010000028">
    <property type="protein sequence ID" value="EDH0916359.1"/>
    <property type="molecule type" value="Genomic_DNA"/>
</dbReference>
<gene>
    <name evidence="1" type="ORF">GCV82_14580</name>
    <name evidence="2" type="ORF">GQG13_04055</name>
</gene>
<dbReference type="AlphaFoldDB" id="A0A5M3DSZ0"/>
<sequence>MMEQNFTEFVGLTSFDYLDCADKKGNSFIKVIRYDNDMAGYIEVARIKPRKHECLDGERELEELFVELKDNNKARYRIREAILDGNRRKDEA</sequence>